<dbReference type="AlphaFoldDB" id="A0A8J3V0T9"/>
<dbReference type="RefSeq" id="WP_203945552.1">
    <property type="nucleotide sequence ID" value="NZ_BOOR01000025.1"/>
</dbReference>
<dbReference type="PANTHER" id="PTHR38600:SF1">
    <property type="entry name" value="TRANSCRIPTIONAL REGULATORY PROTEIN"/>
    <property type="match status" value="1"/>
</dbReference>
<dbReference type="InterPro" id="IPR013538">
    <property type="entry name" value="ASHA1/2-like_C"/>
</dbReference>
<dbReference type="EMBL" id="BOOR01000025">
    <property type="protein sequence ID" value="GII55363.1"/>
    <property type="molecule type" value="Genomic_DNA"/>
</dbReference>
<dbReference type="PROSITE" id="PS50987">
    <property type="entry name" value="HTH_ARSR_2"/>
    <property type="match status" value="1"/>
</dbReference>
<dbReference type="InterPro" id="IPR036390">
    <property type="entry name" value="WH_DNA-bd_sf"/>
</dbReference>
<proteinExistence type="inferred from homology"/>
<evidence type="ECO:0000313" key="3">
    <source>
        <dbReference type="EMBL" id="GII55363.1"/>
    </source>
</evidence>
<dbReference type="InterPro" id="IPR011991">
    <property type="entry name" value="ArsR-like_HTH"/>
</dbReference>
<dbReference type="NCBIfam" id="NF033788">
    <property type="entry name" value="HTH_metalloreg"/>
    <property type="match status" value="1"/>
</dbReference>
<keyword evidence="4" id="KW-1185">Reference proteome</keyword>
<dbReference type="CDD" id="cd00090">
    <property type="entry name" value="HTH_ARSR"/>
    <property type="match status" value="1"/>
</dbReference>
<evidence type="ECO:0000259" key="2">
    <source>
        <dbReference type="PROSITE" id="PS50987"/>
    </source>
</evidence>
<accession>A0A8J3V0T9</accession>
<dbReference type="Proteomes" id="UP000605992">
    <property type="component" value="Unassembled WGS sequence"/>
</dbReference>
<evidence type="ECO:0000256" key="1">
    <source>
        <dbReference type="ARBA" id="ARBA00006817"/>
    </source>
</evidence>
<dbReference type="Pfam" id="PF08327">
    <property type="entry name" value="AHSA1"/>
    <property type="match status" value="1"/>
</dbReference>
<dbReference type="SUPFAM" id="SSF46785">
    <property type="entry name" value="Winged helix' DNA-binding domain"/>
    <property type="match status" value="1"/>
</dbReference>
<dbReference type="Gene3D" id="1.10.10.10">
    <property type="entry name" value="Winged helix-like DNA-binding domain superfamily/Winged helix DNA-binding domain"/>
    <property type="match status" value="1"/>
</dbReference>
<name>A0A8J3V0T9_9ACTN</name>
<gene>
    <name evidence="3" type="ORF">Pth03_37520</name>
</gene>
<dbReference type="CDD" id="cd08893">
    <property type="entry name" value="SRPBCC_CalC_Aha1-like_GntR-HTH"/>
    <property type="match status" value="1"/>
</dbReference>
<comment type="caution">
    <text evidence="3">The sequence shown here is derived from an EMBL/GenBank/DDBJ whole genome shotgun (WGS) entry which is preliminary data.</text>
</comment>
<dbReference type="InterPro" id="IPR036388">
    <property type="entry name" value="WH-like_DNA-bd_sf"/>
</dbReference>
<dbReference type="PRINTS" id="PR00778">
    <property type="entry name" value="HTHARSR"/>
</dbReference>
<sequence>MDEVFKALADPSRRRLLDDLNQRGGQSLRELCAGLDMTRQSVSKHLAVLEEAGLVVTVWRGREKLHYVNAEPINAIADRWIARYDRHRARALADLKEALESEPMSDTEFVYRTYIRTTPERLWQALTDPAFTKRYWGVTFESDWKPGSPVVWETRGVRMADPEQVVLESEPFTRLAYTWHTITPEFARAHEMDEETLARWSAERRTKVTFELEQMGPTVKLTVIHDDFEPGSTMLAGVQEGWPHLLSSLKTLLETGDTLPETAG</sequence>
<feature type="domain" description="HTH arsR-type" evidence="2">
    <location>
        <begin position="1"/>
        <end position="88"/>
    </location>
</feature>
<dbReference type="InterPro" id="IPR023393">
    <property type="entry name" value="START-like_dom_sf"/>
</dbReference>
<dbReference type="Pfam" id="PF12840">
    <property type="entry name" value="HTH_20"/>
    <property type="match status" value="1"/>
</dbReference>
<organism evidence="3 4">
    <name type="scientific">Planotetraspora thailandica</name>
    <dbReference type="NCBI Taxonomy" id="487172"/>
    <lineage>
        <taxon>Bacteria</taxon>
        <taxon>Bacillati</taxon>
        <taxon>Actinomycetota</taxon>
        <taxon>Actinomycetes</taxon>
        <taxon>Streptosporangiales</taxon>
        <taxon>Streptosporangiaceae</taxon>
        <taxon>Planotetraspora</taxon>
    </lineage>
</organism>
<dbReference type="SMART" id="SM00418">
    <property type="entry name" value="HTH_ARSR"/>
    <property type="match status" value="1"/>
</dbReference>
<dbReference type="GO" id="GO:0003700">
    <property type="term" value="F:DNA-binding transcription factor activity"/>
    <property type="evidence" value="ECO:0007669"/>
    <property type="project" value="InterPro"/>
</dbReference>
<comment type="similarity">
    <text evidence="1">Belongs to the AHA1 family.</text>
</comment>
<dbReference type="Gene3D" id="3.30.530.20">
    <property type="match status" value="1"/>
</dbReference>
<evidence type="ECO:0000313" key="4">
    <source>
        <dbReference type="Proteomes" id="UP000605992"/>
    </source>
</evidence>
<reference evidence="3" key="1">
    <citation type="submission" date="2021-01" db="EMBL/GenBank/DDBJ databases">
        <title>Whole genome shotgun sequence of Planotetraspora thailandica NBRC 104271.</title>
        <authorList>
            <person name="Komaki H."/>
            <person name="Tamura T."/>
        </authorList>
    </citation>
    <scope>NUCLEOTIDE SEQUENCE</scope>
    <source>
        <strain evidence="3">NBRC 104271</strain>
    </source>
</reference>
<dbReference type="InterPro" id="IPR001845">
    <property type="entry name" value="HTH_ArsR_DNA-bd_dom"/>
</dbReference>
<protein>
    <submittedName>
        <fullName evidence="3">ArsR family transcriptional regulator</fullName>
    </submittedName>
</protein>
<dbReference type="PANTHER" id="PTHR38600">
    <property type="entry name" value="TRANSCRIPTIONAL REGULATORY PROTEIN"/>
    <property type="match status" value="1"/>
</dbReference>
<dbReference type="SUPFAM" id="SSF55961">
    <property type="entry name" value="Bet v1-like"/>
    <property type="match status" value="1"/>
</dbReference>